<dbReference type="STRING" id="1238424.J07HQW1_01901"/>
<dbReference type="HOGENOM" id="CLU_3020910_0_0_2"/>
<gene>
    <name evidence="1" type="ORF">J07HQW1_01901</name>
</gene>
<protein>
    <submittedName>
        <fullName evidence="1">Uncharacterized protein</fullName>
    </submittedName>
</protein>
<proteinExistence type="predicted"/>
<dbReference type="EMBL" id="KE356560">
    <property type="protein sequence ID" value="ERG91867.1"/>
    <property type="molecule type" value="Genomic_DNA"/>
</dbReference>
<accession>U1PE42</accession>
<dbReference type="Proteomes" id="UP000030649">
    <property type="component" value="Unassembled WGS sequence"/>
</dbReference>
<evidence type="ECO:0000313" key="1">
    <source>
        <dbReference type="EMBL" id="ERG91867.1"/>
    </source>
</evidence>
<organism evidence="1 2">
    <name type="scientific">Haloquadratum walsbyi J07HQW1</name>
    <dbReference type="NCBI Taxonomy" id="1238424"/>
    <lineage>
        <taxon>Archaea</taxon>
        <taxon>Methanobacteriati</taxon>
        <taxon>Methanobacteriota</taxon>
        <taxon>Stenosarchaea group</taxon>
        <taxon>Halobacteria</taxon>
        <taxon>Halobacteriales</taxon>
        <taxon>Haloferacaceae</taxon>
        <taxon>Haloquadratum</taxon>
    </lineage>
</organism>
<reference evidence="1 2" key="1">
    <citation type="journal article" date="2013" name="PLoS ONE">
        <title>Assembly-driven community genomics of a hypersaline microbial ecosystem.</title>
        <authorList>
            <person name="Podell S."/>
            <person name="Ugalde J.A."/>
            <person name="Narasingarao P."/>
            <person name="Banfield J.F."/>
            <person name="Heidelberg K.B."/>
            <person name="Allen E.E."/>
        </authorList>
    </citation>
    <scope>NUCLEOTIDE SEQUENCE [LARGE SCALE GENOMIC DNA]</scope>
    <source>
        <strain evidence="2">J07HQW1</strain>
    </source>
</reference>
<name>U1PE42_9EURY</name>
<evidence type="ECO:0000313" key="2">
    <source>
        <dbReference type="Proteomes" id="UP000030649"/>
    </source>
</evidence>
<dbReference type="AlphaFoldDB" id="U1PE42"/>
<sequence>MQNMCLSGKQAMKQLNKHHTIGLDMQEHKLLLMSEWTMNTQATTDDTEGGINYDE</sequence>